<feature type="transmembrane region" description="Helical" evidence="1">
    <location>
        <begin position="6"/>
        <end position="24"/>
    </location>
</feature>
<keyword evidence="1" id="KW-0812">Transmembrane</keyword>
<gene>
    <name evidence="3" type="ORF">SAMN02745245_00913</name>
</gene>
<accession>A0A1M5RHZ4</accession>
<dbReference type="EMBL" id="FQXI01000005">
    <property type="protein sequence ID" value="SHH25788.1"/>
    <property type="molecule type" value="Genomic_DNA"/>
</dbReference>
<reference evidence="3 4" key="1">
    <citation type="submission" date="2016-11" db="EMBL/GenBank/DDBJ databases">
        <authorList>
            <person name="Jaros S."/>
            <person name="Januszkiewicz K."/>
            <person name="Wedrychowicz H."/>
        </authorList>
    </citation>
    <scope>NUCLEOTIDE SEQUENCE [LARGE SCALE GENOMIC DNA]</scope>
    <source>
        <strain evidence="3 4">DSM 21120</strain>
    </source>
</reference>
<sequence>MSVVYIFIFILGAIAGSTIEAFIYRRNNFKSFVFGRSKCESCNHIIPMYYNIPIISYIYLRGKCKYCNSKISIFNFLCELSGGVLFALAFHKYGFNVYFLFRLFEIILLLLIAFNDLNEMYIHIVDVVLLFVVELLFKIYSGASIYSSIKPMILLFLFYSIIYILTKSVGEGDIVLGAVSGFFGSNLYEGFVIFRDSFIIAAIVSVFLMVFKYKRREDNIAFCPYIVIGILRMIL</sequence>
<dbReference type="PANTHER" id="PTHR30487:SF0">
    <property type="entry name" value="PREPILIN LEADER PEPTIDASE_N-METHYLTRANSFERASE-RELATED"/>
    <property type="match status" value="1"/>
</dbReference>
<dbReference type="GO" id="GO:0004190">
    <property type="term" value="F:aspartic-type endopeptidase activity"/>
    <property type="evidence" value="ECO:0007669"/>
    <property type="project" value="TreeGrafter"/>
</dbReference>
<feature type="transmembrane region" description="Helical" evidence="1">
    <location>
        <begin position="120"/>
        <end position="140"/>
    </location>
</feature>
<keyword evidence="1" id="KW-1133">Transmembrane helix</keyword>
<dbReference type="STRING" id="1120995.SAMN02745245_00913"/>
<feature type="transmembrane region" description="Helical" evidence="1">
    <location>
        <begin position="44"/>
        <end position="60"/>
    </location>
</feature>
<feature type="domain" description="Prepilin peptidase A24 N-terminal" evidence="2">
    <location>
        <begin position="10"/>
        <end position="92"/>
    </location>
</feature>
<feature type="transmembrane region" description="Helical" evidence="1">
    <location>
        <begin position="152"/>
        <end position="170"/>
    </location>
</feature>
<dbReference type="RefSeq" id="WP_073184182.1">
    <property type="nucleotide sequence ID" value="NZ_FQXI01000005.1"/>
</dbReference>
<dbReference type="Proteomes" id="UP000184032">
    <property type="component" value="Unassembled WGS sequence"/>
</dbReference>
<evidence type="ECO:0000256" key="1">
    <source>
        <dbReference type="SAM" id="Phobius"/>
    </source>
</evidence>
<proteinExistence type="predicted"/>
<name>A0A1M5RHZ4_9FIRM</name>
<feature type="transmembrane region" description="Helical" evidence="1">
    <location>
        <begin position="97"/>
        <end position="114"/>
    </location>
</feature>
<dbReference type="Pfam" id="PF06750">
    <property type="entry name" value="A24_N_bact"/>
    <property type="match status" value="1"/>
</dbReference>
<dbReference type="GO" id="GO:0032259">
    <property type="term" value="P:methylation"/>
    <property type="evidence" value="ECO:0007669"/>
    <property type="project" value="UniProtKB-KW"/>
</dbReference>
<dbReference type="AlphaFoldDB" id="A0A1M5RHZ4"/>
<protein>
    <submittedName>
        <fullName evidence="3">Leader peptidase (Prepilin peptidase) / N-methyltransferase</fullName>
    </submittedName>
</protein>
<dbReference type="InterPro" id="IPR010627">
    <property type="entry name" value="Prepilin_pept_A24_N"/>
</dbReference>
<keyword evidence="1" id="KW-0472">Membrane</keyword>
<dbReference type="OrthoDB" id="9789291at2"/>
<dbReference type="GO" id="GO:0005886">
    <property type="term" value="C:plasma membrane"/>
    <property type="evidence" value="ECO:0007669"/>
    <property type="project" value="TreeGrafter"/>
</dbReference>
<keyword evidence="3" id="KW-0808">Transferase</keyword>
<dbReference type="InterPro" id="IPR050882">
    <property type="entry name" value="Prepilin_peptidase/N-MTase"/>
</dbReference>
<keyword evidence="3" id="KW-0489">Methyltransferase</keyword>
<evidence type="ECO:0000259" key="2">
    <source>
        <dbReference type="Pfam" id="PF06750"/>
    </source>
</evidence>
<dbReference type="PANTHER" id="PTHR30487">
    <property type="entry name" value="TYPE 4 PREPILIN-LIKE PROTEINS LEADER PEPTIDE-PROCESSING ENZYME"/>
    <property type="match status" value="1"/>
</dbReference>
<dbReference type="GO" id="GO:0008168">
    <property type="term" value="F:methyltransferase activity"/>
    <property type="evidence" value="ECO:0007669"/>
    <property type="project" value="UniProtKB-KW"/>
</dbReference>
<keyword evidence="4" id="KW-1185">Reference proteome</keyword>
<evidence type="ECO:0000313" key="4">
    <source>
        <dbReference type="Proteomes" id="UP000184032"/>
    </source>
</evidence>
<organism evidence="3 4">
    <name type="scientific">Anaerosphaera aminiphila DSM 21120</name>
    <dbReference type="NCBI Taxonomy" id="1120995"/>
    <lineage>
        <taxon>Bacteria</taxon>
        <taxon>Bacillati</taxon>
        <taxon>Bacillota</taxon>
        <taxon>Tissierellia</taxon>
        <taxon>Tissierellales</taxon>
        <taxon>Peptoniphilaceae</taxon>
        <taxon>Anaerosphaera</taxon>
    </lineage>
</organism>
<feature type="transmembrane region" description="Helical" evidence="1">
    <location>
        <begin position="190"/>
        <end position="211"/>
    </location>
</feature>
<dbReference type="GO" id="GO:0006465">
    <property type="term" value="P:signal peptide processing"/>
    <property type="evidence" value="ECO:0007669"/>
    <property type="project" value="TreeGrafter"/>
</dbReference>
<evidence type="ECO:0000313" key="3">
    <source>
        <dbReference type="EMBL" id="SHH25788.1"/>
    </source>
</evidence>